<accession>A0A1E4R949</accession>
<dbReference type="OrthoDB" id="9773404at2"/>
<comment type="subcellular location">
    <subcellularLocation>
        <location evidence="1">Cell membrane</location>
        <topology evidence="1">Multi-pass membrane protein</topology>
    </subcellularLocation>
</comment>
<feature type="transmembrane region" description="Helical" evidence="7">
    <location>
        <begin position="52"/>
        <end position="73"/>
    </location>
</feature>
<dbReference type="AlphaFoldDB" id="A0A1E4R949"/>
<dbReference type="InterPro" id="IPR000849">
    <property type="entry name" value="Sugar_P_transporter"/>
</dbReference>
<dbReference type="InterPro" id="IPR036259">
    <property type="entry name" value="MFS_trans_sf"/>
</dbReference>
<organism evidence="9 10">
    <name type="scientific">Lysinibacillus fusiformis</name>
    <dbReference type="NCBI Taxonomy" id="28031"/>
    <lineage>
        <taxon>Bacteria</taxon>
        <taxon>Bacillati</taxon>
        <taxon>Bacillota</taxon>
        <taxon>Bacilli</taxon>
        <taxon>Bacillales</taxon>
        <taxon>Bacillaceae</taxon>
        <taxon>Lysinibacillus</taxon>
    </lineage>
</organism>
<evidence type="ECO:0000256" key="5">
    <source>
        <dbReference type="ARBA" id="ARBA00022989"/>
    </source>
</evidence>
<proteinExistence type="predicted"/>
<keyword evidence="5 7" id="KW-1133">Transmembrane helix</keyword>
<feature type="transmembrane region" description="Helical" evidence="7">
    <location>
        <begin position="252"/>
        <end position="275"/>
    </location>
</feature>
<dbReference type="SUPFAM" id="SSF103473">
    <property type="entry name" value="MFS general substrate transporter"/>
    <property type="match status" value="1"/>
</dbReference>
<evidence type="ECO:0000256" key="1">
    <source>
        <dbReference type="ARBA" id="ARBA00004651"/>
    </source>
</evidence>
<evidence type="ECO:0000256" key="2">
    <source>
        <dbReference type="ARBA" id="ARBA00022448"/>
    </source>
</evidence>
<feature type="transmembrane region" description="Helical" evidence="7">
    <location>
        <begin position="287"/>
        <end position="306"/>
    </location>
</feature>
<dbReference type="EMBL" id="MECQ01000001">
    <property type="protein sequence ID" value="ODV56990.1"/>
    <property type="molecule type" value="Genomic_DNA"/>
</dbReference>
<protein>
    <submittedName>
        <fullName evidence="9">MFS transporter</fullName>
    </submittedName>
</protein>
<evidence type="ECO:0000256" key="7">
    <source>
        <dbReference type="SAM" id="Phobius"/>
    </source>
</evidence>
<dbReference type="InterPro" id="IPR011701">
    <property type="entry name" value="MFS"/>
</dbReference>
<dbReference type="InterPro" id="IPR020846">
    <property type="entry name" value="MFS_dom"/>
</dbReference>
<feature type="transmembrane region" description="Helical" evidence="7">
    <location>
        <begin position="312"/>
        <end position="335"/>
    </location>
</feature>
<dbReference type="CDD" id="cd17319">
    <property type="entry name" value="MFS_ExuT_GudP_like"/>
    <property type="match status" value="1"/>
</dbReference>
<comment type="caution">
    <text evidence="9">The sequence shown here is derived from an EMBL/GenBank/DDBJ whole genome shotgun (WGS) entry which is preliminary data.</text>
</comment>
<dbReference type="RefSeq" id="WP_069481943.1">
    <property type="nucleotide sequence ID" value="NZ_CP130331.1"/>
</dbReference>
<feature type="transmembrane region" description="Helical" evidence="7">
    <location>
        <begin position="139"/>
        <end position="160"/>
    </location>
</feature>
<dbReference type="PANTHER" id="PTHR11662">
    <property type="entry name" value="SOLUTE CARRIER FAMILY 17"/>
    <property type="match status" value="1"/>
</dbReference>
<dbReference type="Gene3D" id="1.20.1250.20">
    <property type="entry name" value="MFS general substrate transporter like domains"/>
    <property type="match status" value="2"/>
</dbReference>
<evidence type="ECO:0000256" key="6">
    <source>
        <dbReference type="ARBA" id="ARBA00023136"/>
    </source>
</evidence>
<dbReference type="InterPro" id="IPR050382">
    <property type="entry name" value="MFS_Na/Anion_cotransporter"/>
</dbReference>
<evidence type="ECO:0000256" key="3">
    <source>
        <dbReference type="ARBA" id="ARBA00022475"/>
    </source>
</evidence>
<feature type="transmembrane region" description="Helical" evidence="7">
    <location>
        <begin position="218"/>
        <end position="240"/>
    </location>
</feature>
<dbReference type="Pfam" id="PF07690">
    <property type="entry name" value="MFS_1"/>
    <property type="match status" value="1"/>
</dbReference>
<feature type="transmembrane region" description="Helical" evidence="7">
    <location>
        <begin position="80"/>
        <end position="99"/>
    </location>
</feature>
<evidence type="ECO:0000256" key="4">
    <source>
        <dbReference type="ARBA" id="ARBA00022692"/>
    </source>
</evidence>
<reference evidence="9 10" key="1">
    <citation type="submission" date="2016-09" db="EMBL/GenBank/DDBJ databases">
        <title>Draft genome sequence of the soil isolate, Lysinibacillus fusiformis M5, a potential hypoxanthine producer.</title>
        <authorList>
            <person name="Gallegos-Monterrosa R."/>
            <person name="Maroti G."/>
            <person name="Balint B."/>
            <person name="Kovacs A.T."/>
        </authorList>
    </citation>
    <scope>NUCLEOTIDE SEQUENCE [LARGE SCALE GENOMIC DNA]</scope>
    <source>
        <strain evidence="9 10">M5</strain>
    </source>
</reference>
<dbReference type="GO" id="GO:0022857">
    <property type="term" value="F:transmembrane transporter activity"/>
    <property type="evidence" value="ECO:0007669"/>
    <property type="project" value="InterPro"/>
</dbReference>
<gene>
    <name evidence="9" type="ORF">BG258_14315</name>
</gene>
<keyword evidence="6 7" id="KW-0472">Membrane</keyword>
<feature type="domain" description="Major facilitator superfamily (MFS) profile" evidence="8">
    <location>
        <begin position="14"/>
        <end position="402"/>
    </location>
</feature>
<keyword evidence="3" id="KW-1003">Cell membrane</keyword>
<name>A0A1E4R949_9BACI</name>
<dbReference type="PIRSF" id="PIRSF002808">
    <property type="entry name" value="Hexose_phosphate_transp"/>
    <property type="match status" value="1"/>
</dbReference>
<keyword evidence="4 7" id="KW-0812">Transmembrane</keyword>
<dbReference type="Proteomes" id="UP000094784">
    <property type="component" value="Unassembled WGS sequence"/>
</dbReference>
<feature type="transmembrane region" description="Helical" evidence="7">
    <location>
        <begin position="12"/>
        <end position="32"/>
    </location>
</feature>
<dbReference type="GO" id="GO:0005886">
    <property type="term" value="C:plasma membrane"/>
    <property type="evidence" value="ECO:0007669"/>
    <property type="project" value="UniProtKB-SubCell"/>
</dbReference>
<evidence type="ECO:0000313" key="9">
    <source>
        <dbReference type="EMBL" id="ODV56990.1"/>
    </source>
</evidence>
<feature type="transmembrane region" description="Helical" evidence="7">
    <location>
        <begin position="166"/>
        <end position="185"/>
    </location>
</feature>
<evidence type="ECO:0000313" key="10">
    <source>
        <dbReference type="Proteomes" id="UP000094784"/>
    </source>
</evidence>
<dbReference type="PROSITE" id="PS50850">
    <property type="entry name" value="MFS"/>
    <property type="match status" value="1"/>
</dbReference>
<sequence length="408" mass="44155">MTTNDVTKKSRNVILALLFLGWSLGNLDRYIMNYAVVSITGDLQLDASSTGIILSAFFLGYAIMQIPGGWLADKFGAKRILLMAVIMWSIFTGLTAIAWSLTAMIVIRFLFGIGEGGFQPSSSKIIATIFPKEERGRAMSIMLTSGGIVSLIVPLLAAYLLGTIGWRMMFIIIGAIGAIIAYLYWKYIQLPKAETADAAETGSPAVKVSFKELLKTPLMWNLIIAYFCIYAVNWGLVSWIPTYLQKNRGLDLMSIGWAQTIPAITTIIGVYGSGYIIDKLPKGMEKVLGSISCAVIGLLLYLMFTAKTVTLFIGYQTVVSIFIAFVITLLPVIVLKKLPSSITGSAMGIANTGGQLAGFVTPMAIGFMVDAFNGSFDAAFWMLIGFALICIVSLVTLNDQKGALLKAE</sequence>
<evidence type="ECO:0000259" key="8">
    <source>
        <dbReference type="PROSITE" id="PS50850"/>
    </source>
</evidence>
<keyword evidence="2" id="KW-0813">Transport</keyword>
<dbReference type="PANTHER" id="PTHR11662:SF399">
    <property type="entry name" value="FI19708P1-RELATED"/>
    <property type="match status" value="1"/>
</dbReference>
<feature type="transmembrane region" description="Helical" evidence="7">
    <location>
        <begin position="378"/>
        <end position="397"/>
    </location>
</feature>